<evidence type="ECO:0000313" key="3">
    <source>
        <dbReference type="Proteomes" id="UP000185772"/>
    </source>
</evidence>
<dbReference type="GO" id="GO:0004803">
    <property type="term" value="F:transposase activity"/>
    <property type="evidence" value="ECO:0007669"/>
    <property type="project" value="InterPro"/>
</dbReference>
<dbReference type="InterPro" id="IPR051698">
    <property type="entry name" value="Transposase_11-like"/>
</dbReference>
<name>A0A1Q8W0J4_9ACTO</name>
<organism evidence="2 3">
    <name type="scientific">Actinomyces oris</name>
    <dbReference type="NCBI Taxonomy" id="544580"/>
    <lineage>
        <taxon>Bacteria</taxon>
        <taxon>Bacillati</taxon>
        <taxon>Actinomycetota</taxon>
        <taxon>Actinomycetes</taxon>
        <taxon>Actinomycetales</taxon>
        <taxon>Actinomycetaceae</taxon>
        <taxon>Actinomyces</taxon>
    </lineage>
</organism>
<dbReference type="GO" id="GO:0003677">
    <property type="term" value="F:DNA binding"/>
    <property type="evidence" value="ECO:0007669"/>
    <property type="project" value="InterPro"/>
</dbReference>
<evidence type="ECO:0000259" key="1">
    <source>
        <dbReference type="Pfam" id="PF01609"/>
    </source>
</evidence>
<reference evidence="2 3" key="1">
    <citation type="submission" date="2016-12" db="EMBL/GenBank/DDBJ databases">
        <title>Genomic comparison of strains in the 'Actinomyces naeslundii' group.</title>
        <authorList>
            <person name="Mughal S.R."/>
            <person name="Do T."/>
            <person name="Gilbert S.C."/>
            <person name="Witherden E.A."/>
            <person name="Didelot X."/>
            <person name="Beighton D."/>
        </authorList>
    </citation>
    <scope>NUCLEOTIDE SEQUENCE [LARGE SCALE GENOMIC DNA]</scope>
    <source>
        <strain evidence="2 3">MMRCO6-1</strain>
    </source>
</reference>
<proteinExistence type="predicted"/>
<evidence type="ECO:0000313" key="2">
    <source>
        <dbReference type="EMBL" id="OLO54512.1"/>
    </source>
</evidence>
<dbReference type="PANTHER" id="PTHR30298">
    <property type="entry name" value="H REPEAT-ASSOCIATED PREDICTED TRANSPOSASE"/>
    <property type="match status" value="1"/>
</dbReference>
<dbReference type="Pfam" id="PF01609">
    <property type="entry name" value="DDE_Tnp_1"/>
    <property type="match status" value="1"/>
</dbReference>
<sequence length="194" mass="21818">DAMHTQTGTARWITRRGGHYLLTPLGNQKTLRKTLKALPWKSVPSVSSVDAGHGRRVRRTAKAIEAPAWVDFPGAAQVVQLRRTRTIKSRKHVEVVYLICSLPMTDAQPEVVAAWVQGHWGIENRLHWVRDVIFDEDRHQLRTGNGPEIMATLRNLAISLIRLFHGASTSIASTTRSLSRQPKRAIRLLTQTPT</sequence>
<gene>
    <name evidence="2" type="ORF">BKH27_03680</name>
</gene>
<feature type="domain" description="Transposase IS4-like" evidence="1">
    <location>
        <begin position="1"/>
        <end position="159"/>
    </location>
</feature>
<dbReference type="NCBIfam" id="NF033564">
    <property type="entry name" value="transpos_ISAs1"/>
    <property type="match status" value="1"/>
</dbReference>
<feature type="non-terminal residue" evidence="2">
    <location>
        <position position="1"/>
    </location>
</feature>
<dbReference type="InterPro" id="IPR047647">
    <property type="entry name" value="ISAs1_transpos"/>
</dbReference>
<comment type="caution">
    <text evidence="2">The sequence shown here is derived from an EMBL/GenBank/DDBJ whole genome shotgun (WGS) entry which is preliminary data.</text>
</comment>
<dbReference type="Proteomes" id="UP000185772">
    <property type="component" value="Unassembled WGS sequence"/>
</dbReference>
<dbReference type="AlphaFoldDB" id="A0A1Q8W0J4"/>
<dbReference type="GO" id="GO:0006313">
    <property type="term" value="P:DNA transposition"/>
    <property type="evidence" value="ECO:0007669"/>
    <property type="project" value="InterPro"/>
</dbReference>
<accession>A0A1Q8W0J4</accession>
<dbReference type="PANTHER" id="PTHR30298:SF0">
    <property type="entry name" value="PROTEIN YBFL-RELATED"/>
    <property type="match status" value="1"/>
</dbReference>
<protein>
    <submittedName>
        <fullName evidence="2">ISAs1 family transposase</fullName>
    </submittedName>
</protein>
<dbReference type="RefSeq" id="WP_075370929.1">
    <property type="nucleotide sequence ID" value="NZ_MSKM01000011.1"/>
</dbReference>
<dbReference type="InterPro" id="IPR002559">
    <property type="entry name" value="Transposase_11"/>
</dbReference>
<dbReference type="EMBL" id="MSKM01000011">
    <property type="protein sequence ID" value="OLO54512.1"/>
    <property type="molecule type" value="Genomic_DNA"/>
</dbReference>